<sequence length="102" mass="11114">MLCFKALADAAGVAVTCPSQTLHSITIPYAKNLSYPLISTYSILMPTVHARLQTNPPERNRREKVMGLLQSQPNLTPCLTSSYFTLHLSPPPPPPPSLSLSI</sequence>
<evidence type="ECO:0000313" key="1">
    <source>
        <dbReference type="EMBL" id="KAK7355582.1"/>
    </source>
</evidence>
<reference evidence="1 2" key="1">
    <citation type="submission" date="2024-01" db="EMBL/GenBank/DDBJ databases">
        <title>The genomes of 5 underutilized Papilionoideae crops provide insights into root nodulation and disease resistanc.</title>
        <authorList>
            <person name="Jiang F."/>
        </authorList>
    </citation>
    <scope>NUCLEOTIDE SEQUENCE [LARGE SCALE GENOMIC DNA]</scope>
    <source>
        <strain evidence="1">JINMINGXINNONG_FW02</strain>
        <tissue evidence="1">Leaves</tissue>
    </source>
</reference>
<organism evidence="1 2">
    <name type="scientific">Phaseolus coccineus</name>
    <name type="common">Scarlet runner bean</name>
    <name type="synonym">Phaseolus multiflorus</name>
    <dbReference type="NCBI Taxonomy" id="3886"/>
    <lineage>
        <taxon>Eukaryota</taxon>
        <taxon>Viridiplantae</taxon>
        <taxon>Streptophyta</taxon>
        <taxon>Embryophyta</taxon>
        <taxon>Tracheophyta</taxon>
        <taxon>Spermatophyta</taxon>
        <taxon>Magnoliopsida</taxon>
        <taxon>eudicotyledons</taxon>
        <taxon>Gunneridae</taxon>
        <taxon>Pentapetalae</taxon>
        <taxon>rosids</taxon>
        <taxon>fabids</taxon>
        <taxon>Fabales</taxon>
        <taxon>Fabaceae</taxon>
        <taxon>Papilionoideae</taxon>
        <taxon>50 kb inversion clade</taxon>
        <taxon>NPAAA clade</taxon>
        <taxon>indigoferoid/millettioid clade</taxon>
        <taxon>Phaseoleae</taxon>
        <taxon>Phaseolus</taxon>
    </lineage>
</organism>
<dbReference type="AlphaFoldDB" id="A0AAN9MP52"/>
<dbReference type="Proteomes" id="UP001374584">
    <property type="component" value="Unassembled WGS sequence"/>
</dbReference>
<comment type="caution">
    <text evidence="1">The sequence shown here is derived from an EMBL/GenBank/DDBJ whole genome shotgun (WGS) entry which is preliminary data.</text>
</comment>
<keyword evidence="2" id="KW-1185">Reference proteome</keyword>
<accession>A0AAN9MP52</accession>
<proteinExistence type="predicted"/>
<evidence type="ECO:0000313" key="2">
    <source>
        <dbReference type="Proteomes" id="UP001374584"/>
    </source>
</evidence>
<dbReference type="EMBL" id="JAYMYR010000006">
    <property type="protein sequence ID" value="KAK7355582.1"/>
    <property type="molecule type" value="Genomic_DNA"/>
</dbReference>
<gene>
    <name evidence="1" type="ORF">VNO80_14842</name>
</gene>
<name>A0AAN9MP52_PHACN</name>
<protein>
    <submittedName>
        <fullName evidence="1">Uncharacterized protein</fullName>
    </submittedName>
</protein>